<keyword evidence="3" id="KW-0175">Coiled coil</keyword>
<keyword evidence="4" id="KW-0472">Membrane</keyword>
<evidence type="ECO:0000313" key="6">
    <source>
        <dbReference type="EMBL" id="QLF70775.1"/>
    </source>
</evidence>
<protein>
    <recommendedName>
        <fullName evidence="1">diguanylate cyclase</fullName>
        <ecNumber evidence="1">2.7.7.65</ecNumber>
    </recommendedName>
</protein>
<dbReference type="Pfam" id="PF00990">
    <property type="entry name" value="GGDEF"/>
    <property type="match status" value="1"/>
</dbReference>
<dbReference type="PROSITE" id="PS50887">
    <property type="entry name" value="GGDEF"/>
    <property type="match status" value="1"/>
</dbReference>
<dbReference type="InterPro" id="IPR029787">
    <property type="entry name" value="Nucleotide_cyclase"/>
</dbReference>
<feature type="transmembrane region" description="Helical" evidence="4">
    <location>
        <begin position="214"/>
        <end position="234"/>
    </location>
</feature>
<evidence type="ECO:0000256" key="3">
    <source>
        <dbReference type="SAM" id="Coils"/>
    </source>
</evidence>
<dbReference type="PANTHER" id="PTHR45138">
    <property type="entry name" value="REGULATORY COMPONENTS OF SENSORY TRANSDUCTION SYSTEM"/>
    <property type="match status" value="1"/>
</dbReference>
<feature type="transmembrane region" description="Helical" evidence="4">
    <location>
        <begin position="193"/>
        <end position="208"/>
    </location>
</feature>
<name>A0ABX6QQG3_9HYPH</name>
<reference evidence="6 7" key="1">
    <citation type="submission" date="2020-06" db="EMBL/GenBank/DDBJ databases">
        <title>Genome sequence of Rhizobium sp strain ADMK78.</title>
        <authorList>
            <person name="Rahi P."/>
        </authorList>
    </citation>
    <scope>NUCLEOTIDE SEQUENCE [LARGE SCALE GENOMIC DNA]</scope>
    <source>
        <strain evidence="6 7">ADMK78</strain>
    </source>
</reference>
<dbReference type="InterPro" id="IPR043128">
    <property type="entry name" value="Rev_trsase/Diguanyl_cyclase"/>
</dbReference>
<dbReference type="NCBIfam" id="TIGR00254">
    <property type="entry name" value="GGDEF"/>
    <property type="match status" value="1"/>
</dbReference>
<dbReference type="InterPro" id="IPR050469">
    <property type="entry name" value="Diguanylate_Cyclase"/>
</dbReference>
<evidence type="ECO:0000256" key="2">
    <source>
        <dbReference type="ARBA" id="ARBA00034247"/>
    </source>
</evidence>
<feature type="transmembrane region" description="Helical" evidence="4">
    <location>
        <begin position="136"/>
        <end position="162"/>
    </location>
</feature>
<organism evidence="6 7">
    <name type="scientific">Peteryoungia desertarenae</name>
    <dbReference type="NCBI Taxonomy" id="1813451"/>
    <lineage>
        <taxon>Bacteria</taxon>
        <taxon>Pseudomonadati</taxon>
        <taxon>Pseudomonadota</taxon>
        <taxon>Alphaproteobacteria</taxon>
        <taxon>Hyphomicrobiales</taxon>
        <taxon>Rhizobiaceae</taxon>
        <taxon>Peteryoungia</taxon>
    </lineage>
</organism>
<dbReference type="PANTHER" id="PTHR45138:SF9">
    <property type="entry name" value="DIGUANYLATE CYCLASE DGCM-RELATED"/>
    <property type="match status" value="1"/>
</dbReference>
<proteinExistence type="predicted"/>
<dbReference type="Gene3D" id="3.30.70.270">
    <property type="match status" value="1"/>
</dbReference>
<evidence type="ECO:0000256" key="1">
    <source>
        <dbReference type="ARBA" id="ARBA00012528"/>
    </source>
</evidence>
<feature type="coiled-coil region" evidence="3">
    <location>
        <begin position="233"/>
        <end position="274"/>
    </location>
</feature>
<evidence type="ECO:0000259" key="5">
    <source>
        <dbReference type="PROSITE" id="PS50887"/>
    </source>
</evidence>
<dbReference type="RefSeq" id="WP_138286329.1">
    <property type="nucleotide sequence ID" value="NZ_CP058350.1"/>
</dbReference>
<accession>A0ABX6QQG3</accession>
<dbReference type="EC" id="2.7.7.65" evidence="1"/>
<evidence type="ECO:0000313" key="7">
    <source>
        <dbReference type="Proteomes" id="UP000308530"/>
    </source>
</evidence>
<dbReference type="EMBL" id="CP058350">
    <property type="protein sequence ID" value="QLF70775.1"/>
    <property type="molecule type" value="Genomic_DNA"/>
</dbReference>
<comment type="catalytic activity">
    <reaction evidence="2">
        <text>2 GTP = 3',3'-c-di-GMP + 2 diphosphate</text>
        <dbReference type="Rhea" id="RHEA:24898"/>
        <dbReference type="ChEBI" id="CHEBI:33019"/>
        <dbReference type="ChEBI" id="CHEBI:37565"/>
        <dbReference type="ChEBI" id="CHEBI:58805"/>
        <dbReference type="EC" id="2.7.7.65"/>
    </reaction>
</comment>
<gene>
    <name evidence="6" type="ORF">FE840_015190</name>
</gene>
<dbReference type="SUPFAM" id="SSF55073">
    <property type="entry name" value="Nucleotide cyclase"/>
    <property type="match status" value="1"/>
</dbReference>
<keyword evidence="4" id="KW-1133">Transmembrane helix</keyword>
<dbReference type="SMART" id="SM00267">
    <property type="entry name" value="GGDEF"/>
    <property type="match status" value="1"/>
</dbReference>
<keyword evidence="4" id="KW-0812">Transmembrane</keyword>
<dbReference type="InterPro" id="IPR000160">
    <property type="entry name" value="GGDEF_dom"/>
</dbReference>
<sequence length="445" mass="49561">MPNVESDMAHPPEATHGIQIVCRTINLLGIIAVRRPTKHKPGEAKTLRIREVLTRILGSLETDRHESWDQLTELFRISPHLFAASAIGAAAISPALGGQRLEVGIALSLVAAQVLMRAVAWHAFRNRSQKTSYEVWFRRFTILSILSGIAWGTSLAVLFVGAEPQSQVITLAVGCGIVQSASGRAYMAPRSTLIVLLIIMGLMNLAAFTEGQWILLPICVAYLFFQATFMSRLIELEMSRRQAEDETKHLLRELADSNHKLKRANERLQQHALTDALTGLPNRRSFDRQLTRAVLERDETGAPLSLILLDIDHFKQFNDRYGHQEGDKCLQHVAGVLARHADENGYQPARYGGEEFAVILPSTPRETAADVAERLRRQIANLPFRISNGTEIKITASFGVAQFQQGDVDAKKQLIAQADRNLYRAKEQGRNCVISRETEADPLHS</sequence>
<keyword evidence="7" id="KW-1185">Reference proteome</keyword>
<dbReference type="CDD" id="cd01949">
    <property type="entry name" value="GGDEF"/>
    <property type="match status" value="1"/>
</dbReference>
<feature type="domain" description="GGDEF" evidence="5">
    <location>
        <begin position="302"/>
        <end position="438"/>
    </location>
</feature>
<dbReference type="Proteomes" id="UP000308530">
    <property type="component" value="Chromosome"/>
</dbReference>
<evidence type="ECO:0000256" key="4">
    <source>
        <dbReference type="SAM" id="Phobius"/>
    </source>
</evidence>